<evidence type="ECO:0000313" key="2">
    <source>
        <dbReference type="EMBL" id="MBM9619368.1"/>
    </source>
</evidence>
<dbReference type="PANTHER" id="PTHR39515:SF2">
    <property type="entry name" value="HTH-TYPE TRANSCRIPTIONAL REGULATOR RV0880"/>
    <property type="match status" value="1"/>
</dbReference>
<dbReference type="Gene3D" id="1.10.10.10">
    <property type="entry name" value="Winged helix-like DNA-binding domain superfamily/Winged helix DNA-binding domain"/>
    <property type="match status" value="1"/>
</dbReference>
<dbReference type="Proteomes" id="UP000664109">
    <property type="component" value="Unassembled WGS sequence"/>
</dbReference>
<dbReference type="SUPFAM" id="SSF46785">
    <property type="entry name" value="Winged helix' DNA-binding domain"/>
    <property type="match status" value="1"/>
</dbReference>
<accession>A0ABS2UQL3</accession>
<organism evidence="2 3">
    <name type="scientific">Streptomyces zhihengii</name>
    <dbReference type="NCBI Taxonomy" id="1818004"/>
    <lineage>
        <taxon>Bacteria</taxon>
        <taxon>Bacillati</taxon>
        <taxon>Actinomycetota</taxon>
        <taxon>Actinomycetes</taxon>
        <taxon>Kitasatosporales</taxon>
        <taxon>Streptomycetaceae</taxon>
        <taxon>Streptomyces</taxon>
    </lineage>
</organism>
<protein>
    <submittedName>
        <fullName evidence="2">MarR family transcriptional regulator</fullName>
    </submittedName>
</protein>
<dbReference type="InterPro" id="IPR052526">
    <property type="entry name" value="HTH-type_Bedaq_tolerance"/>
</dbReference>
<comment type="caution">
    <text evidence="2">The sequence shown here is derived from an EMBL/GenBank/DDBJ whole genome shotgun (WGS) entry which is preliminary data.</text>
</comment>
<evidence type="ECO:0000259" key="1">
    <source>
        <dbReference type="SMART" id="SM00347"/>
    </source>
</evidence>
<proteinExistence type="predicted"/>
<dbReference type="Pfam" id="PF01047">
    <property type="entry name" value="MarR"/>
    <property type="match status" value="1"/>
</dbReference>
<name>A0ABS2UQL3_9ACTN</name>
<feature type="domain" description="HTH marR-type" evidence="1">
    <location>
        <begin position="26"/>
        <end position="126"/>
    </location>
</feature>
<sequence>MDKPVDLIEFETMLLGRYVHLLTPRARGADDRLDRSAYLLLSRIRAEGPMTIGRLSAAFGLDASTLNRQTAAMLRAKVVRRIADPDGGMARKFAITPEGERRLDADRGRNISGLERVMAEWTPEEVADFAAHLSRFNRDIERLDGRPWPRD</sequence>
<evidence type="ECO:0000313" key="3">
    <source>
        <dbReference type="Proteomes" id="UP000664109"/>
    </source>
</evidence>
<keyword evidence="3" id="KW-1185">Reference proteome</keyword>
<dbReference type="InterPro" id="IPR000835">
    <property type="entry name" value="HTH_MarR-typ"/>
</dbReference>
<dbReference type="RefSeq" id="WP_205373511.1">
    <property type="nucleotide sequence ID" value="NZ_JAFEJA010000001.1"/>
</dbReference>
<dbReference type="EMBL" id="JAFEJA010000001">
    <property type="protein sequence ID" value="MBM9619368.1"/>
    <property type="molecule type" value="Genomic_DNA"/>
</dbReference>
<gene>
    <name evidence="2" type="ORF">JE024_11630</name>
</gene>
<reference evidence="2 3" key="1">
    <citation type="journal article" date="2016" name="Arch. Microbiol.">
        <title>Streptomyces zhihengii sp. nov., isolated from rhizospheric soil of Psammosilene tunicoides.</title>
        <authorList>
            <person name="Huang M.J."/>
            <person name="Fei J.J."/>
            <person name="Salam N."/>
            <person name="Kim C.J."/>
            <person name="Hozzein W.N."/>
            <person name="Xiao M."/>
            <person name="Huang H.Q."/>
            <person name="Li W.J."/>
        </authorList>
    </citation>
    <scope>NUCLEOTIDE SEQUENCE [LARGE SCALE GENOMIC DNA]</scope>
    <source>
        <strain evidence="2 3">YIM T102</strain>
    </source>
</reference>
<dbReference type="PANTHER" id="PTHR39515">
    <property type="entry name" value="CONSERVED PROTEIN"/>
    <property type="match status" value="1"/>
</dbReference>
<dbReference type="SMART" id="SM00347">
    <property type="entry name" value="HTH_MARR"/>
    <property type="match status" value="1"/>
</dbReference>
<dbReference type="InterPro" id="IPR036388">
    <property type="entry name" value="WH-like_DNA-bd_sf"/>
</dbReference>
<dbReference type="InterPro" id="IPR036390">
    <property type="entry name" value="WH_DNA-bd_sf"/>
</dbReference>